<accession>A0A9W7ATC8</accession>
<name>A0A9W7ATC8_9STRA</name>
<comment type="caution">
    <text evidence="2">The sequence shown here is derived from an EMBL/GenBank/DDBJ whole genome shotgun (WGS) entry which is preliminary data.</text>
</comment>
<dbReference type="OrthoDB" id="269405at2759"/>
<dbReference type="EMBL" id="BRXZ01001664">
    <property type="protein sequence ID" value="GMH76261.1"/>
    <property type="molecule type" value="Genomic_DNA"/>
</dbReference>
<dbReference type="AlphaFoldDB" id="A0A9W7ATC8"/>
<evidence type="ECO:0000313" key="2">
    <source>
        <dbReference type="EMBL" id="GMH76261.1"/>
    </source>
</evidence>
<feature type="non-terminal residue" evidence="2">
    <location>
        <position position="169"/>
    </location>
</feature>
<evidence type="ECO:0000313" key="3">
    <source>
        <dbReference type="Proteomes" id="UP001165082"/>
    </source>
</evidence>
<keyword evidence="3" id="KW-1185">Reference proteome</keyword>
<dbReference type="Proteomes" id="UP001165082">
    <property type="component" value="Unassembled WGS sequence"/>
</dbReference>
<dbReference type="Pfam" id="PF25789">
    <property type="entry name" value="TPR_NAA35"/>
    <property type="match status" value="1"/>
</dbReference>
<feature type="domain" description="NAA35-like TPR repeats" evidence="1">
    <location>
        <begin position="10"/>
        <end position="160"/>
    </location>
</feature>
<reference evidence="2" key="1">
    <citation type="submission" date="2022-07" db="EMBL/GenBank/DDBJ databases">
        <title>Genome analysis of Parmales, a sister group of diatoms, reveals the evolutionary specialization of diatoms from phago-mixotrophs to photoautotrophs.</title>
        <authorList>
            <person name="Ban H."/>
            <person name="Sato S."/>
            <person name="Yoshikawa S."/>
            <person name="Kazumasa Y."/>
            <person name="Nakamura Y."/>
            <person name="Ichinomiya M."/>
            <person name="Saitoh K."/>
            <person name="Sato N."/>
            <person name="Blanc-Mathieu R."/>
            <person name="Endo H."/>
            <person name="Kuwata A."/>
            <person name="Ogata H."/>
        </authorList>
    </citation>
    <scope>NUCLEOTIDE SEQUENCE</scope>
</reference>
<organism evidence="2 3">
    <name type="scientific">Triparma retinervis</name>
    <dbReference type="NCBI Taxonomy" id="2557542"/>
    <lineage>
        <taxon>Eukaryota</taxon>
        <taxon>Sar</taxon>
        <taxon>Stramenopiles</taxon>
        <taxon>Ochrophyta</taxon>
        <taxon>Bolidophyceae</taxon>
        <taxon>Parmales</taxon>
        <taxon>Triparmaceae</taxon>
        <taxon>Triparma</taxon>
    </lineage>
</organism>
<proteinExistence type="predicted"/>
<sequence>GGGGGYFSNVVWWYREYLYSLRASVLQRFRRSKDMIRDLREEEWVRLRRQEIVKAEEGKPKKKRKSKAKLGRELSAVVYVRGGAEEEDEAHWQVEFSMTLLKQNLCMGLYGLFEGLKCLGVVRRPDHEFTTDEVVFDNTVRGIKGCRHPPRKRYEDYVEESRGGAGGGG</sequence>
<evidence type="ECO:0000259" key="1">
    <source>
        <dbReference type="Pfam" id="PF25789"/>
    </source>
</evidence>
<dbReference type="InterPro" id="IPR057982">
    <property type="entry name" value="TPR_NAA35"/>
</dbReference>
<protein>
    <recommendedName>
        <fullName evidence="1">NAA35-like TPR repeats domain-containing protein</fullName>
    </recommendedName>
</protein>
<gene>
    <name evidence="2" type="ORF">TrRE_jg341</name>
</gene>
<feature type="non-terminal residue" evidence="2">
    <location>
        <position position="1"/>
    </location>
</feature>